<reference evidence="2 3" key="1">
    <citation type="submission" date="2020-08" db="EMBL/GenBank/DDBJ databases">
        <title>Genomic Encyclopedia of Type Strains, Phase IV (KMG-IV): sequencing the most valuable type-strain genomes for metagenomic binning, comparative biology and taxonomic classification.</title>
        <authorList>
            <person name="Goeker M."/>
        </authorList>
    </citation>
    <scope>NUCLEOTIDE SEQUENCE [LARGE SCALE GENOMIC DNA]</scope>
    <source>
        <strain evidence="2 3">DSM 17507</strain>
    </source>
</reference>
<feature type="transmembrane region" description="Helical" evidence="1">
    <location>
        <begin position="42"/>
        <end position="59"/>
    </location>
</feature>
<organism evidence="2 3">
    <name type="scientific">Novosphingobium taihuense</name>
    <dbReference type="NCBI Taxonomy" id="260085"/>
    <lineage>
        <taxon>Bacteria</taxon>
        <taxon>Pseudomonadati</taxon>
        <taxon>Pseudomonadota</taxon>
        <taxon>Alphaproteobacteria</taxon>
        <taxon>Sphingomonadales</taxon>
        <taxon>Sphingomonadaceae</taxon>
        <taxon>Novosphingobium</taxon>
    </lineage>
</organism>
<comment type="caution">
    <text evidence="2">The sequence shown here is derived from an EMBL/GenBank/DDBJ whole genome shotgun (WGS) entry which is preliminary data.</text>
</comment>
<evidence type="ECO:0000313" key="2">
    <source>
        <dbReference type="EMBL" id="MBB4614460.1"/>
    </source>
</evidence>
<dbReference type="RefSeq" id="WP_144904789.1">
    <property type="nucleotide sequence ID" value="NZ_JACHOA010000005.1"/>
</dbReference>
<feature type="transmembrane region" description="Helical" evidence="1">
    <location>
        <begin position="66"/>
        <end position="84"/>
    </location>
</feature>
<keyword evidence="1" id="KW-0812">Transmembrane</keyword>
<proteinExistence type="predicted"/>
<dbReference type="OrthoDB" id="7391761at2"/>
<protein>
    <submittedName>
        <fullName evidence="2">Uncharacterized protein</fullName>
    </submittedName>
</protein>
<dbReference type="Proteomes" id="UP000538566">
    <property type="component" value="Unassembled WGS sequence"/>
</dbReference>
<keyword evidence="1" id="KW-1133">Transmembrane helix</keyword>
<sequence length="88" mass="9516">MAILITFLLGIGNFALHRAVMDSGHPIVGRMPWIVHSLGGRFTLVVEFALLLGALLFASEGNVGGPIAYVVYSMLNSFSAWLILTDRV</sequence>
<keyword evidence="1" id="KW-0472">Membrane</keyword>
<dbReference type="AlphaFoldDB" id="A0A7W7ADW0"/>
<keyword evidence="3" id="KW-1185">Reference proteome</keyword>
<evidence type="ECO:0000256" key="1">
    <source>
        <dbReference type="SAM" id="Phobius"/>
    </source>
</evidence>
<dbReference type="EMBL" id="JACHOA010000005">
    <property type="protein sequence ID" value="MBB4614460.1"/>
    <property type="molecule type" value="Genomic_DNA"/>
</dbReference>
<accession>A0A7W7ADW0</accession>
<gene>
    <name evidence="2" type="ORF">GGR37_002747</name>
</gene>
<name>A0A7W7ADW0_9SPHN</name>
<evidence type="ECO:0000313" key="3">
    <source>
        <dbReference type="Proteomes" id="UP000538566"/>
    </source>
</evidence>